<dbReference type="EMBL" id="JAQQAF010000002">
    <property type="protein sequence ID" value="KAJ8503915.1"/>
    <property type="molecule type" value="Genomic_DNA"/>
</dbReference>
<evidence type="ECO:0000313" key="2">
    <source>
        <dbReference type="Proteomes" id="UP001222027"/>
    </source>
</evidence>
<name>A0AAV8RMQ5_ENSVE</name>
<comment type="caution">
    <text evidence="1">The sequence shown here is derived from an EMBL/GenBank/DDBJ whole genome shotgun (WGS) entry which is preliminary data.</text>
</comment>
<evidence type="ECO:0000313" key="1">
    <source>
        <dbReference type="EMBL" id="KAJ8503915.1"/>
    </source>
</evidence>
<gene>
    <name evidence="1" type="ORF">OPV22_004801</name>
</gene>
<reference evidence="1 2" key="1">
    <citation type="submission" date="2022-12" db="EMBL/GenBank/DDBJ databases">
        <title>Chromosome-scale assembly of the Ensete ventricosum genome.</title>
        <authorList>
            <person name="Dussert Y."/>
            <person name="Stocks J."/>
            <person name="Wendawek A."/>
            <person name="Woldeyes F."/>
            <person name="Nichols R.A."/>
            <person name="Borrell J.S."/>
        </authorList>
    </citation>
    <scope>NUCLEOTIDE SEQUENCE [LARGE SCALE GENOMIC DNA]</scope>
    <source>
        <strain evidence="2">cv. Maze</strain>
        <tissue evidence="1">Seeds</tissue>
    </source>
</reference>
<accession>A0AAV8RMQ5</accession>
<proteinExistence type="predicted"/>
<dbReference type="AlphaFoldDB" id="A0AAV8RMQ5"/>
<sequence>MGERTREVWGVGHSRRNRIRNVSRRLSVRRPFLVASPFSPAGVVVRRPTSGISFPLFFWFAPLIWGHLEPDDMGSSNQPLISSKEGI</sequence>
<keyword evidence="2" id="KW-1185">Reference proteome</keyword>
<dbReference type="Proteomes" id="UP001222027">
    <property type="component" value="Unassembled WGS sequence"/>
</dbReference>
<organism evidence="1 2">
    <name type="scientific">Ensete ventricosum</name>
    <name type="common">Abyssinian banana</name>
    <name type="synonym">Musa ensete</name>
    <dbReference type="NCBI Taxonomy" id="4639"/>
    <lineage>
        <taxon>Eukaryota</taxon>
        <taxon>Viridiplantae</taxon>
        <taxon>Streptophyta</taxon>
        <taxon>Embryophyta</taxon>
        <taxon>Tracheophyta</taxon>
        <taxon>Spermatophyta</taxon>
        <taxon>Magnoliopsida</taxon>
        <taxon>Liliopsida</taxon>
        <taxon>Zingiberales</taxon>
        <taxon>Musaceae</taxon>
        <taxon>Ensete</taxon>
    </lineage>
</organism>
<protein>
    <submittedName>
        <fullName evidence="1">Uncharacterized protein</fullName>
    </submittedName>
</protein>